<protein>
    <submittedName>
        <fullName evidence="1">Uncharacterized protein</fullName>
    </submittedName>
</protein>
<accession>A0ACC2TL96</accession>
<comment type="caution">
    <text evidence="1">The sequence shown here is derived from an EMBL/GenBank/DDBJ whole genome shotgun (WGS) entry which is preliminary data.</text>
</comment>
<reference evidence="1" key="1">
    <citation type="submission" date="2022-04" db="EMBL/GenBank/DDBJ databases">
        <title>Genome of the entomopathogenic fungus Entomophthora muscae.</title>
        <authorList>
            <person name="Elya C."/>
            <person name="Lovett B.R."/>
            <person name="Lee E."/>
            <person name="Macias A.M."/>
            <person name="Hajek A.E."/>
            <person name="De Bivort B.L."/>
            <person name="Kasson M.T."/>
            <person name="De Fine Licht H.H."/>
            <person name="Stajich J.E."/>
        </authorList>
    </citation>
    <scope>NUCLEOTIDE SEQUENCE</scope>
    <source>
        <strain evidence="1">Berkeley</strain>
    </source>
</reference>
<gene>
    <name evidence="1" type="ORF">DSO57_1038955</name>
</gene>
<sequence length="302" mass="33513">MNALQFGPLAPSVGIDVAILVVGFVAVVLNLLLLRILLGERLVVDCGLMAIIGVLDLVVNVFMICSVVVRWSGYFLQESFSLCLASAVTFNSASVLTPMLVAQLSYVRYLAIVRGKVLGKLWIISSLAMVFSVWGMFTWRGLASELVVLPSGAYCTPLYWGFDITDQTFGITVILLVFPSLLVTPICYYHIMAHYRTTISFDGINGYFAHRQLKRHSIHVVLVMVAYGMAFMPELTHVFLTIAFDVPRTAMSDAIVMTLLFSMTITNALFTLLLHEDTRLSFSNILNTSALALKLQYPNHRN</sequence>
<keyword evidence="2" id="KW-1185">Reference proteome</keyword>
<dbReference type="EMBL" id="QTSX02002687">
    <property type="protein sequence ID" value="KAJ9075146.1"/>
    <property type="molecule type" value="Genomic_DNA"/>
</dbReference>
<evidence type="ECO:0000313" key="1">
    <source>
        <dbReference type="EMBL" id="KAJ9075146.1"/>
    </source>
</evidence>
<dbReference type="Proteomes" id="UP001165960">
    <property type="component" value="Unassembled WGS sequence"/>
</dbReference>
<evidence type="ECO:0000313" key="2">
    <source>
        <dbReference type="Proteomes" id="UP001165960"/>
    </source>
</evidence>
<organism evidence="1 2">
    <name type="scientific">Entomophthora muscae</name>
    <dbReference type="NCBI Taxonomy" id="34485"/>
    <lineage>
        <taxon>Eukaryota</taxon>
        <taxon>Fungi</taxon>
        <taxon>Fungi incertae sedis</taxon>
        <taxon>Zoopagomycota</taxon>
        <taxon>Entomophthoromycotina</taxon>
        <taxon>Entomophthoromycetes</taxon>
        <taxon>Entomophthorales</taxon>
        <taxon>Entomophthoraceae</taxon>
        <taxon>Entomophthora</taxon>
    </lineage>
</organism>
<proteinExistence type="predicted"/>
<name>A0ACC2TL96_9FUNG</name>